<evidence type="ECO:0008006" key="4">
    <source>
        <dbReference type="Google" id="ProtNLM"/>
    </source>
</evidence>
<evidence type="ECO:0000313" key="2">
    <source>
        <dbReference type="EMBL" id="KAK5605907.1"/>
    </source>
</evidence>
<comment type="caution">
    <text evidence="2">The sequence shown here is derived from an EMBL/GenBank/DDBJ whole genome shotgun (WGS) entry which is preliminary data.</text>
</comment>
<feature type="chain" id="PRO_5043934019" description="Apolipoprotein C-IV" evidence="1">
    <location>
        <begin position="23"/>
        <end position="103"/>
    </location>
</feature>
<dbReference type="AlphaFoldDB" id="A0AAV9RAH1"/>
<sequence length="103" mass="11539">HVRLQIVFIFMLFLQAWKPAVSQTAAPELSHSRGVLQRLADRAGEAKAKIKSFGETVLAYAGAYYEDHIQPVAGSYVEWGSNLRSSLWEKVQTAVDNYMPPTE</sequence>
<organism evidence="2 3">
    <name type="scientific">Crenichthys baileyi</name>
    <name type="common">White River springfish</name>
    <dbReference type="NCBI Taxonomy" id="28760"/>
    <lineage>
        <taxon>Eukaryota</taxon>
        <taxon>Metazoa</taxon>
        <taxon>Chordata</taxon>
        <taxon>Craniata</taxon>
        <taxon>Vertebrata</taxon>
        <taxon>Euteleostomi</taxon>
        <taxon>Actinopterygii</taxon>
        <taxon>Neopterygii</taxon>
        <taxon>Teleostei</taxon>
        <taxon>Neoteleostei</taxon>
        <taxon>Acanthomorphata</taxon>
        <taxon>Ovalentaria</taxon>
        <taxon>Atherinomorphae</taxon>
        <taxon>Cyprinodontiformes</taxon>
        <taxon>Goodeidae</taxon>
        <taxon>Crenichthys</taxon>
    </lineage>
</organism>
<proteinExistence type="predicted"/>
<evidence type="ECO:0000256" key="1">
    <source>
        <dbReference type="SAM" id="SignalP"/>
    </source>
</evidence>
<reference evidence="2 3" key="1">
    <citation type="submission" date="2021-06" db="EMBL/GenBank/DDBJ databases">
        <authorList>
            <person name="Palmer J.M."/>
        </authorList>
    </citation>
    <scope>NUCLEOTIDE SEQUENCE [LARGE SCALE GENOMIC DNA]</scope>
    <source>
        <strain evidence="2 3">MEX-2019</strain>
        <tissue evidence="2">Muscle</tissue>
    </source>
</reference>
<dbReference type="EMBL" id="JAHHUM010002138">
    <property type="protein sequence ID" value="KAK5605907.1"/>
    <property type="molecule type" value="Genomic_DNA"/>
</dbReference>
<keyword evidence="3" id="KW-1185">Reference proteome</keyword>
<feature type="non-terminal residue" evidence="2">
    <location>
        <position position="1"/>
    </location>
</feature>
<protein>
    <recommendedName>
        <fullName evidence="4">Apolipoprotein C-IV</fullName>
    </recommendedName>
</protein>
<gene>
    <name evidence="2" type="ORF">CRENBAI_003849</name>
</gene>
<name>A0AAV9RAH1_9TELE</name>
<accession>A0AAV9RAH1</accession>
<dbReference type="Proteomes" id="UP001311232">
    <property type="component" value="Unassembled WGS sequence"/>
</dbReference>
<evidence type="ECO:0000313" key="3">
    <source>
        <dbReference type="Proteomes" id="UP001311232"/>
    </source>
</evidence>
<feature type="signal peptide" evidence="1">
    <location>
        <begin position="1"/>
        <end position="22"/>
    </location>
</feature>
<keyword evidence="1" id="KW-0732">Signal</keyword>